<dbReference type="PROSITE" id="PS51257">
    <property type="entry name" value="PROKAR_LIPOPROTEIN"/>
    <property type="match status" value="1"/>
</dbReference>
<evidence type="ECO:0000256" key="3">
    <source>
        <dbReference type="ARBA" id="ARBA00022801"/>
    </source>
</evidence>
<evidence type="ECO:0000256" key="4">
    <source>
        <dbReference type="ARBA" id="ARBA00022825"/>
    </source>
</evidence>
<name>A0A1X9YTY0_9BACT</name>
<dbReference type="OrthoDB" id="9801421at2"/>
<dbReference type="Gene3D" id="2.130.10.120">
    <property type="entry name" value="Prolyl oligopeptidase, N-terminal domain"/>
    <property type="match status" value="1"/>
</dbReference>
<comment type="similarity">
    <text evidence="1">Belongs to the peptidase S9A family.</text>
</comment>
<dbReference type="InterPro" id="IPR023302">
    <property type="entry name" value="Pept_S9A_N"/>
</dbReference>
<dbReference type="PANTHER" id="PTHR11757">
    <property type="entry name" value="PROTEASE FAMILY S9A OLIGOPEPTIDASE"/>
    <property type="match status" value="1"/>
</dbReference>
<keyword evidence="3" id="KW-0378">Hydrolase</keyword>
<dbReference type="GO" id="GO:0004252">
    <property type="term" value="F:serine-type endopeptidase activity"/>
    <property type="evidence" value="ECO:0007669"/>
    <property type="project" value="InterPro"/>
</dbReference>
<evidence type="ECO:0000256" key="1">
    <source>
        <dbReference type="ARBA" id="ARBA00005228"/>
    </source>
</evidence>
<dbReference type="GO" id="GO:0006508">
    <property type="term" value="P:proteolysis"/>
    <property type="evidence" value="ECO:0007669"/>
    <property type="project" value="UniProtKB-KW"/>
</dbReference>
<comment type="function">
    <text evidence="5">Cleaves peptide bonds on the C-terminal side of prolyl residues within peptides that are up to approximately 30 amino acids long. Has an absolute requirement for an X-Pro bond in the trans configuration immediately preceding the Pro-Y scissible bond.</text>
</comment>
<dbReference type="PROSITE" id="PS00708">
    <property type="entry name" value="PRO_ENDOPEP_SER"/>
    <property type="match status" value="1"/>
</dbReference>
<evidence type="ECO:0000256" key="7">
    <source>
        <dbReference type="SAM" id="MobiDB-lite"/>
    </source>
</evidence>
<dbReference type="EMBL" id="CP021235">
    <property type="protein sequence ID" value="ARS36264.1"/>
    <property type="molecule type" value="Genomic_DNA"/>
</dbReference>
<dbReference type="SUPFAM" id="SSF53474">
    <property type="entry name" value="alpha/beta-Hydrolases"/>
    <property type="match status" value="1"/>
</dbReference>
<sequence>MKPLKPSSAASATLLAACLAAGAGCSSSNTGSTTASTTTEATTAAVTTDAPQPPAAQKIPKELTTHGDTRIDNYYWLNERENPEVIAYLNAENEYTEKMLAGTKEMQQELYDEIVGRIKQDDASVPYKDKGYWYYVRYEEGKEYPIYARKKGTMEAPEEVMLNANKRAENQSYYAAAGLDVSPNNQLLAFGEDTVSRRKYTLRFKNLKTGELLPDAIPNTTGSAVWANDNKTVFYTMKDPALRSYKIFKHTLGTPTTQDKEVFHEADETFSTYVYKTKSDRYIIIGSASTLSNEYRYVDADNPNGTFKVIQPRERGLEYSVDHFGDKFYIVTNKDGATNFKLMQTPVSKPGKANWTEVIPHRDDVLLEGIEIFKDYLALQERKNGLSQIRVKSWSNPKDDAYIDFGEEAYTAYIGLNPDFDSKELRYGYSSLTTPYSTYEFNMQTKERELLKREEVVGDFDPSNYEAKRLYATADDGTKIPVSLVYRKGLTLNGDNPTLLYAYGSYGSSTNPGFSSVRLSLLDRGFVYAIAHIRGGQEMGRQWYENGKLLKKKNTFTDFIDASEFLIEQQYTNPDKLFAMGGSAGGLLMGAVVNMRPELYQGVIAAVPFVDVITTMLDTSIPLTTGEFDEWGNPAEKEYYDYMLSYSPYDNVAAKGYPNMLVTTGLHDSQVQYWEPAKWVAKLRDMKTDDNMLLLHTNMEAGHGGASGRFQRYKETALQYAFLLNLLEQQNQ</sequence>
<dbReference type="Pfam" id="PF02897">
    <property type="entry name" value="Peptidase_S9_N"/>
    <property type="match status" value="1"/>
</dbReference>
<evidence type="ECO:0000256" key="5">
    <source>
        <dbReference type="ARBA" id="ARBA00060121"/>
    </source>
</evidence>
<evidence type="ECO:0000259" key="10">
    <source>
        <dbReference type="Pfam" id="PF02897"/>
    </source>
</evidence>
<dbReference type="Gene3D" id="3.40.50.1820">
    <property type="entry name" value="alpha/beta hydrolase"/>
    <property type="match status" value="1"/>
</dbReference>
<gene>
    <name evidence="11" type="ORF">CA264_12915</name>
</gene>
<dbReference type="PANTHER" id="PTHR11757:SF19">
    <property type="entry name" value="PROLYL ENDOPEPTIDASE-LIKE"/>
    <property type="match status" value="1"/>
</dbReference>
<evidence type="ECO:0000313" key="12">
    <source>
        <dbReference type="Proteomes" id="UP000266292"/>
    </source>
</evidence>
<dbReference type="PRINTS" id="PR00862">
    <property type="entry name" value="PROLIGOPTASE"/>
</dbReference>
<organism evidence="11 12">
    <name type="scientific">Pontibacter actiniarum</name>
    <dbReference type="NCBI Taxonomy" id="323450"/>
    <lineage>
        <taxon>Bacteria</taxon>
        <taxon>Pseudomonadati</taxon>
        <taxon>Bacteroidota</taxon>
        <taxon>Cytophagia</taxon>
        <taxon>Cytophagales</taxon>
        <taxon>Hymenobacteraceae</taxon>
        <taxon>Pontibacter</taxon>
    </lineage>
</organism>
<feature type="chain" id="PRO_5011011261" description="Proline-specific endopeptidase" evidence="8">
    <location>
        <begin position="24"/>
        <end position="732"/>
    </location>
</feature>
<dbReference type="InterPro" id="IPR001375">
    <property type="entry name" value="Peptidase_S9_cat"/>
</dbReference>
<dbReference type="AlphaFoldDB" id="A0A1X9YTY0"/>
<dbReference type="InterPro" id="IPR029058">
    <property type="entry name" value="AB_hydrolase_fold"/>
</dbReference>
<keyword evidence="2" id="KW-0645">Protease</keyword>
<dbReference type="RefSeq" id="WP_025607744.1">
    <property type="nucleotide sequence ID" value="NZ_CP021235.1"/>
</dbReference>
<dbReference type="InterPro" id="IPR002471">
    <property type="entry name" value="Pept_S9_AS"/>
</dbReference>
<dbReference type="STRING" id="709015.GCA_000472485_02618"/>
<feature type="signal peptide" evidence="8">
    <location>
        <begin position="1"/>
        <end position="23"/>
    </location>
</feature>
<dbReference type="KEGG" id="pact:CA264_12915"/>
<dbReference type="Pfam" id="PF00326">
    <property type="entry name" value="Peptidase_S9"/>
    <property type="match status" value="1"/>
</dbReference>
<feature type="compositionally biased region" description="Low complexity" evidence="7">
    <location>
        <begin position="27"/>
        <end position="50"/>
    </location>
</feature>
<reference evidence="12" key="1">
    <citation type="submission" date="2017-05" db="EMBL/GenBank/DDBJ databases">
        <authorList>
            <person name="Ray J."/>
            <person name="Price M."/>
            <person name="Deutschbauer A."/>
        </authorList>
    </citation>
    <scope>NUCLEOTIDE SEQUENCE [LARGE SCALE GENOMIC DNA]</scope>
    <source>
        <strain evidence="12">DSM 19842</strain>
    </source>
</reference>
<feature type="region of interest" description="Disordered" evidence="7">
    <location>
        <begin position="27"/>
        <end position="57"/>
    </location>
</feature>
<evidence type="ECO:0000256" key="2">
    <source>
        <dbReference type="ARBA" id="ARBA00022670"/>
    </source>
</evidence>
<dbReference type="SUPFAM" id="SSF50993">
    <property type="entry name" value="Peptidase/esterase 'gauge' domain"/>
    <property type="match status" value="1"/>
</dbReference>
<keyword evidence="12" id="KW-1185">Reference proteome</keyword>
<dbReference type="InterPro" id="IPR051543">
    <property type="entry name" value="Serine_Peptidase_S9A"/>
</dbReference>
<feature type="domain" description="Peptidase S9 prolyl oligopeptidase catalytic" evidence="9">
    <location>
        <begin position="514"/>
        <end position="728"/>
    </location>
</feature>
<evidence type="ECO:0000313" key="11">
    <source>
        <dbReference type="EMBL" id="ARS36264.1"/>
    </source>
</evidence>
<evidence type="ECO:0000256" key="8">
    <source>
        <dbReference type="SAM" id="SignalP"/>
    </source>
</evidence>
<protein>
    <recommendedName>
        <fullName evidence="6">Proline-specific endopeptidase</fullName>
    </recommendedName>
</protein>
<evidence type="ECO:0000256" key="6">
    <source>
        <dbReference type="ARBA" id="ARBA00081187"/>
    </source>
</evidence>
<evidence type="ECO:0000259" key="9">
    <source>
        <dbReference type="Pfam" id="PF00326"/>
    </source>
</evidence>
<dbReference type="InterPro" id="IPR002470">
    <property type="entry name" value="Peptidase_S9A"/>
</dbReference>
<accession>A0A1X9YTY0</accession>
<keyword evidence="8" id="KW-0732">Signal</keyword>
<dbReference type="FunFam" id="3.40.50.1820:FF:000005">
    <property type="entry name" value="Prolyl endopeptidase"/>
    <property type="match status" value="1"/>
</dbReference>
<feature type="domain" description="Peptidase S9A N-terminal" evidence="10">
    <location>
        <begin position="55"/>
        <end position="453"/>
    </location>
</feature>
<proteinExistence type="inferred from homology"/>
<dbReference type="Proteomes" id="UP000266292">
    <property type="component" value="Chromosome"/>
</dbReference>
<keyword evidence="4" id="KW-0720">Serine protease</keyword>